<dbReference type="GO" id="GO:0000462">
    <property type="term" value="P:maturation of SSU-rRNA from tricistronic rRNA transcript (SSU-rRNA, 5.8S rRNA, LSU-rRNA)"/>
    <property type="evidence" value="ECO:0007669"/>
    <property type="project" value="TreeGrafter"/>
</dbReference>
<evidence type="ECO:0000259" key="12">
    <source>
        <dbReference type="Pfam" id="PF06862"/>
    </source>
</evidence>
<evidence type="ECO:0000256" key="3">
    <source>
        <dbReference type="ARBA" id="ARBA00009223"/>
    </source>
</evidence>
<comment type="similarity">
    <text evidence="3">Belongs to the UTP25 family.</text>
</comment>
<evidence type="ECO:0000256" key="2">
    <source>
        <dbReference type="ARBA" id="ARBA00004604"/>
    </source>
</evidence>
<evidence type="ECO:0000256" key="10">
    <source>
        <dbReference type="PROSITE-ProRule" id="PRU00221"/>
    </source>
</evidence>
<evidence type="ECO:0000256" key="7">
    <source>
        <dbReference type="ARBA" id="ARBA00023242"/>
    </source>
</evidence>
<comment type="function">
    <text evidence="1">DEAD-box RNA helicase-like protein required for pre-18S rRNA processing, specifically at sites A0, A1, and A2.</text>
</comment>
<evidence type="ECO:0000256" key="11">
    <source>
        <dbReference type="SAM" id="MobiDB-lite"/>
    </source>
</evidence>
<dbReference type="Pfam" id="PF00400">
    <property type="entry name" value="WD40"/>
    <property type="match status" value="1"/>
</dbReference>
<evidence type="ECO:0000256" key="9">
    <source>
        <dbReference type="ARBA" id="ARBA00031846"/>
    </source>
</evidence>
<feature type="repeat" description="WD" evidence="10">
    <location>
        <begin position="306"/>
        <end position="340"/>
    </location>
</feature>
<dbReference type="InterPro" id="IPR010678">
    <property type="entry name" value="UTP25"/>
</dbReference>
<feature type="repeat" description="WD" evidence="10">
    <location>
        <begin position="88"/>
        <end position="130"/>
    </location>
</feature>
<dbReference type="Pfam" id="PF06862">
    <property type="entry name" value="Utp25_C"/>
    <property type="match status" value="1"/>
</dbReference>
<feature type="region of interest" description="Disordered" evidence="11">
    <location>
        <begin position="857"/>
        <end position="878"/>
    </location>
</feature>
<dbReference type="InterPro" id="IPR036322">
    <property type="entry name" value="WD40_repeat_dom_sf"/>
</dbReference>
<name>A0A4T0J0I8_WALIC</name>
<sequence length="1634" mass="180958">MSMHKDRFEAIRDGRDIDNPVISNVLGSANPSTILKSLHLQSNQRISTKFLTCPSNLIAWSINGEYLFIANESSIDIFNHSTLIHSINNAHNSKITSIQTLHYDPHKIITAGLDGAIILWDILESTPIKHITYHSPITHLLVHQNSSGRRQSTIFITLNKLAARSKAADGSDRPPVINSIYYKLIWPHSASSNSKLHSTLLGQSRPPTSISVDDNLLIAQCARKTNVSHHNVHSSHRNAFVKFISGEKHNLCTVDPLKQFFVTSEANSGKIHLWPYNKLDEMKAMKPQTAPDWHGGYQNNCPTEILHWHANAVRALTFTPQGSFLLSGGEEGVLVRWHIRQQGGRLTKRDYLPRLGAPIVSITCHDESRWVVGLADSTKLFVDGAQWRVEHAIRGVLVPNVDTSSDTPLTVTPSPHNVILPSSNPAVLQVYDMASNSTNELEVSPTNRIQGRYADGDAPRVLQAITASGWLATRDEAAVKIWQVVDGRYTLNTRIDKPHGGYAVTGIAWSGSGSGSVSESNTNTPPTLATVGTDRKCRLWLAEPLEHRPRALGKIKSVIREGQVSYSLFATVHYKDECIKQILFSPDSSLMVLVHEGALSLWDPTAVHSGRNAPSFLKVLPGEGLALDEAVFAGASHIAVRATAGKRDASHGVCVVYDLTSCECIYSHSFVYSTPQILAHPSLPAFAVMSGATRPRMHSEHDSAALEREKVISRSAVCTQMTTFSVGVGEGVVKRHVAEFDNTYFKYAVLPEEVVSNLTNNHNTDKDTNTHTHSPAFNLIGLATTHDQGTRGERDSSTPALGSRGAVLIGADAAKMDLRRGDGVSKDKTKTPTSSMFEEIFGRFDEHVLQAEKRAAGESDADTHANTFVSSSNTPSSSVKHLFDGPAHLLPGPQMMYGDFLSTCLPRRARDGGDSDTATSTSVLWDAHGMDSESKEGVDVDMHTGNQATNTHPPPSNRQIGSAEVKAMSEMFKEVMLVNYSITLNIPCLLTVIVIMANTTHDDLATKLLTLINVSASRSDTPKRIRLNAPAGEKLGKKKRLSTGSEGDAQQVDAELASEDMDKDNSHENAPENPPDNAPDDDDDDEESKDTLYTHFGVSPTRLTDENISKATERQWSLKHSTNTLGRCTEYCVDDTGKDNQNVFVSPKFANKGDTHLLNLLGSYKDVFANHLSHSENESMRGSLTLHMHNHLLRTRRRVLKNNEKLAHFHAQENDKQDPQDQQDAPECLDQGFTRPKVLILTPFRNTALAWLKDLIAHSPTSQTDNKARLFQEFSLPKDAIDKIAQAPPGTYPEDHVKTFVGNIDDNFKIGLKLTRKSFKPYADFYSSDIILASPLGLKLAMEKTSDTDYLSSIEMVVGDQLDVIAMQNWQHLTDIFASLNAIPRDGHGCDFARVKPWYLDNKAKFLRQSVFLSAYEIPEMRSLFGRHCHNVEGKVRTETRYEGVLGGVSGGIKQSFYRFDVDSLLDEPDNRFAMFINKSLPALQKSAVSSSHTLLFVSSYFDFVRVRNHLKATGVNYAALSEYSTNKEISRVRGAFFRNEVSFLLLTERFHFFRRYRIRGALTSFFYSLPDHAAFYPEIVNMGLDESKGIDESDLQSIALYSNSDFLKLQRIVGSTDAALMVKQGTDDRYSYN</sequence>
<gene>
    <name evidence="14" type="ORF">E3P86_02558</name>
</gene>
<feature type="domain" description="UTP25 C-terminal" evidence="12">
    <location>
        <begin position="1449"/>
        <end position="1628"/>
    </location>
</feature>
<evidence type="ECO:0000259" key="13">
    <source>
        <dbReference type="Pfam" id="PF22916"/>
    </source>
</evidence>
<evidence type="ECO:0000313" key="14">
    <source>
        <dbReference type="EMBL" id="TIB36040.1"/>
    </source>
</evidence>
<keyword evidence="8" id="KW-0687">Ribonucleoprotein</keyword>
<dbReference type="GO" id="GO:0032040">
    <property type="term" value="C:small-subunit processome"/>
    <property type="evidence" value="ECO:0007669"/>
    <property type="project" value="TreeGrafter"/>
</dbReference>
<dbReference type="InterPro" id="IPR019775">
    <property type="entry name" value="WD40_repeat_CS"/>
</dbReference>
<dbReference type="InterPro" id="IPR053940">
    <property type="entry name" value="UTP25_NTPase-like"/>
</dbReference>
<accession>A0A4T0J0I8</accession>
<dbReference type="SMART" id="SM00320">
    <property type="entry name" value="WD40"/>
    <property type="match status" value="5"/>
</dbReference>
<keyword evidence="7" id="KW-0539">Nucleus</keyword>
<organism evidence="14 15">
    <name type="scientific">Wallemia ichthyophaga</name>
    <dbReference type="NCBI Taxonomy" id="245174"/>
    <lineage>
        <taxon>Eukaryota</taxon>
        <taxon>Fungi</taxon>
        <taxon>Dikarya</taxon>
        <taxon>Basidiomycota</taxon>
        <taxon>Wallemiomycotina</taxon>
        <taxon>Wallemiomycetes</taxon>
        <taxon>Wallemiales</taxon>
        <taxon>Wallemiaceae</taxon>
        <taxon>Wallemia</taxon>
    </lineage>
</organism>
<keyword evidence="5 10" id="KW-0853">WD repeat</keyword>
<feature type="compositionally biased region" description="Acidic residues" evidence="11">
    <location>
        <begin position="1078"/>
        <end position="1088"/>
    </location>
</feature>
<dbReference type="InterPro" id="IPR015943">
    <property type="entry name" value="WD40/YVTN_repeat-like_dom_sf"/>
</dbReference>
<evidence type="ECO:0000256" key="1">
    <source>
        <dbReference type="ARBA" id="ARBA00002883"/>
    </source>
</evidence>
<dbReference type="EMBL" id="SPOI01000135">
    <property type="protein sequence ID" value="TIB36040.1"/>
    <property type="molecule type" value="Genomic_DNA"/>
</dbReference>
<protein>
    <recommendedName>
        <fullName evidence="4">U3 small nucleolar RNA-associated protein 25</fullName>
    </recommendedName>
    <alternativeName>
        <fullName evidence="9">U three protein 25</fullName>
    </alternativeName>
</protein>
<evidence type="ECO:0000256" key="5">
    <source>
        <dbReference type="ARBA" id="ARBA00022574"/>
    </source>
</evidence>
<dbReference type="GO" id="GO:0019843">
    <property type="term" value="F:rRNA binding"/>
    <property type="evidence" value="ECO:0007669"/>
    <property type="project" value="TreeGrafter"/>
</dbReference>
<dbReference type="SUPFAM" id="SSF50978">
    <property type="entry name" value="WD40 repeat-like"/>
    <property type="match status" value="2"/>
</dbReference>
<reference evidence="14 15" key="1">
    <citation type="submission" date="2019-03" db="EMBL/GenBank/DDBJ databases">
        <title>Sequencing 23 genomes of Wallemia ichthyophaga.</title>
        <authorList>
            <person name="Gostincar C."/>
        </authorList>
    </citation>
    <scope>NUCLEOTIDE SEQUENCE [LARGE SCALE GENOMIC DNA]</scope>
    <source>
        <strain evidence="14 15">EXF-6200</strain>
    </source>
</reference>
<dbReference type="PANTHER" id="PTHR12933:SF0">
    <property type="entry name" value="U3 SMALL NUCLEOLAR RNA-ASSOCIATED PROTEIN 25 HOMOLOG"/>
    <property type="match status" value="1"/>
</dbReference>
<proteinExistence type="inferred from homology"/>
<dbReference type="PANTHER" id="PTHR12933">
    <property type="entry name" value="ORF PROTEIN-RELATED"/>
    <property type="match status" value="1"/>
</dbReference>
<dbReference type="Gene3D" id="2.130.10.10">
    <property type="entry name" value="YVTN repeat-like/Quinoprotein amine dehydrogenase"/>
    <property type="match status" value="3"/>
</dbReference>
<feature type="region of interest" description="Disordered" evidence="11">
    <location>
        <begin position="1019"/>
        <end position="1100"/>
    </location>
</feature>
<evidence type="ECO:0000256" key="4">
    <source>
        <dbReference type="ARBA" id="ARBA00015422"/>
    </source>
</evidence>
<dbReference type="Proteomes" id="UP000310689">
    <property type="component" value="Unassembled WGS sequence"/>
</dbReference>
<evidence type="ECO:0000256" key="8">
    <source>
        <dbReference type="ARBA" id="ARBA00023274"/>
    </source>
</evidence>
<comment type="caution">
    <text evidence="14">The sequence shown here is derived from an EMBL/GenBank/DDBJ whole genome shotgun (WGS) entry which is preliminary data.</text>
</comment>
<dbReference type="Pfam" id="PF22916">
    <property type="entry name" value="UTP25_NTPase-like"/>
    <property type="match status" value="1"/>
</dbReference>
<dbReference type="PROSITE" id="PS50082">
    <property type="entry name" value="WD_REPEATS_2"/>
    <property type="match status" value="2"/>
</dbReference>
<keyword evidence="6" id="KW-0677">Repeat</keyword>
<dbReference type="GO" id="GO:0034511">
    <property type="term" value="F:U3 snoRNA binding"/>
    <property type="evidence" value="ECO:0007669"/>
    <property type="project" value="InterPro"/>
</dbReference>
<feature type="domain" description="UTP25 NTP hydrolase-like" evidence="13">
    <location>
        <begin position="1164"/>
        <end position="1436"/>
    </location>
</feature>
<dbReference type="PROSITE" id="PS50294">
    <property type="entry name" value="WD_REPEATS_REGION"/>
    <property type="match status" value="1"/>
</dbReference>
<comment type="subcellular location">
    <subcellularLocation>
        <location evidence="2">Nucleus</location>
        <location evidence="2">Nucleolus</location>
    </subcellularLocation>
</comment>
<evidence type="ECO:0000256" key="6">
    <source>
        <dbReference type="ARBA" id="ARBA00022737"/>
    </source>
</evidence>
<dbReference type="PROSITE" id="PS00678">
    <property type="entry name" value="WD_REPEATS_1"/>
    <property type="match status" value="1"/>
</dbReference>
<evidence type="ECO:0000313" key="15">
    <source>
        <dbReference type="Proteomes" id="UP000310689"/>
    </source>
</evidence>
<dbReference type="InterPro" id="IPR053939">
    <property type="entry name" value="UTP25_C"/>
</dbReference>
<dbReference type="Pfam" id="PF23869">
    <property type="entry name" value="Beta-prop_WDR75_1st"/>
    <property type="match status" value="1"/>
</dbReference>
<dbReference type="InterPro" id="IPR001680">
    <property type="entry name" value="WD40_rpt"/>
</dbReference>